<evidence type="ECO:0000313" key="3">
    <source>
        <dbReference type="Proteomes" id="UP000332594"/>
    </source>
</evidence>
<dbReference type="Proteomes" id="UP000332594">
    <property type="component" value="Unassembled WGS sequence"/>
</dbReference>
<feature type="domain" description="Transport-associated OB type 2" evidence="1">
    <location>
        <begin position="2"/>
        <end position="55"/>
    </location>
</feature>
<sequence length="58" mass="5912">MQAVQYQGAATRIELKLAEGGRLLVSQANSDGAAALSAPQAGQRVLASWSRAAMVSPG</sequence>
<gene>
    <name evidence="2" type="ORF">NCTC13038_02446</name>
</gene>
<dbReference type="AlphaFoldDB" id="A0A485BII3"/>
<organism evidence="2 3">
    <name type="scientific">Raoultella terrigena</name>
    <name type="common">Klebsiella terrigena</name>
    <dbReference type="NCBI Taxonomy" id="577"/>
    <lineage>
        <taxon>Bacteria</taxon>
        <taxon>Pseudomonadati</taxon>
        <taxon>Pseudomonadota</taxon>
        <taxon>Gammaproteobacteria</taxon>
        <taxon>Enterobacterales</taxon>
        <taxon>Enterobacteriaceae</taxon>
        <taxon>Klebsiella/Raoultella group</taxon>
        <taxon>Raoultella</taxon>
    </lineage>
</organism>
<dbReference type="Pfam" id="PF08402">
    <property type="entry name" value="TOBE_2"/>
    <property type="match status" value="1"/>
</dbReference>
<dbReference type="GO" id="GO:0022857">
    <property type="term" value="F:transmembrane transporter activity"/>
    <property type="evidence" value="ECO:0007669"/>
    <property type="project" value="InterPro"/>
</dbReference>
<evidence type="ECO:0000313" key="2">
    <source>
        <dbReference type="EMBL" id="VFS71902.1"/>
    </source>
</evidence>
<dbReference type="InterPro" id="IPR013611">
    <property type="entry name" value="Transp-assoc_OB_typ2"/>
</dbReference>
<name>A0A485BII3_RAOTE</name>
<accession>A0A485BII3</accession>
<dbReference type="GO" id="GO:0005524">
    <property type="term" value="F:ATP binding"/>
    <property type="evidence" value="ECO:0007669"/>
    <property type="project" value="InterPro"/>
</dbReference>
<protein>
    <submittedName>
        <fullName evidence="2">TOBE domain</fullName>
    </submittedName>
</protein>
<reference evidence="2 3" key="1">
    <citation type="submission" date="2019-03" db="EMBL/GenBank/DDBJ databases">
        <authorList>
            <consortium name="Pathogen Informatics"/>
        </authorList>
    </citation>
    <scope>NUCLEOTIDE SEQUENCE [LARGE SCALE GENOMIC DNA]</scope>
    <source>
        <strain evidence="2 3">NCTC13038</strain>
    </source>
</reference>
<dbReference type="EMBL" id="CAADJG010000002">
    <property type="protein sequence ID" value="VFS71902.1"/>
    <property type="molecule type" value="Genomic_DNA"/>
</dbReference>
<evidence type="ECO:0000259" key="1">
    <source>
        <dbReference type="Pfam" id="PF08402"/>
    </source>
</evidence>
<dbReference type="GO" id="GO:0043190">
    <property type="term" value="C:ATP-binding cassette (ABC) transporter complex"/>
    <property type="evidence" value="ECO:0007669"/>
    <property type="project" value="InterPro"/>
</dbReference>
<proteinExistence type="predicted"/>